<name>A0A402D5A7_9BACT</name>
<dbReference type="KEGG" id="ccot:CCAX7_19210"/>
<evidence type="ECO:0000313" key="1">
    <source>
        <dbReference type="EMBL" id="BDI29870.1"/>
    </source>
</evidence>
<dbReference type="RefSeq" id="WP_119324661.1">
    <property type="nucleotide sequence ID" value="NZ_AP025739.1"/>
</dbReference>
<dbReference type="OrthoDB" id="241541at2"/>
<dbReference type="PANTHER" id="PTHR30093">
    <property type="entry name" value="GENERAL SECRETION PATHWAY PROTEIN G"/>
    <property type="match status" value="1"/>
</dbReference>
<dbReference type="InterPro" id="IPR011453">
    <property type="entry name" value="DUF1559"/>
</dbReference>
<dbReference type="SUPFAM" id="SSF54523">
    <property type="entry name" value="Pili subunits"/>
    <property type="match status" value="1"/>
</dbReference>
<dbReference type="NCBIfam" id="TIGR02532">
    <property type="entry name" value="IV_pilin_GFxxxE"/>
    <property type="match status" value="1"/>
</dbReference>
<dbReference type="InterPro" id="IPR045584">
    <property type="entry name" value="Pilin-like"/>
</dbReference>
<dbReference type="PROSITE" id="PS00409">
    <property type="entry name" value="PROKAR_NTER_METHYL"/>
    <property type="match status" value="1"/>
</dbReference>
<protein>
    <submittedName>
        <fullName evidence="1">Uncharacterized protein</fullName>
    </submittedName>
</protein>
<proteinExistence type="predicted"/>
<dbReference type="Gene3D" id="3.30.700.10">
    <property type="entry name" value="Glycoprotein, Type 4 Pilin"/>
    <property type="match status" value="1"/>
</dbReference>
<evidence type="ECO:0000313" key="2">
    <source>
        <dbReference type="Proteomes" id="UP000287394"/>
    </source>
</evidence>
<dbReference type="Pfam" id="PF07963">
    <property type="entry name" value="N_methyl"/>
    <property type="match status" value="1"/>
</dbReference>
<accession>A0A402D5A7</accession>
<dbReference type="EMBL" id="AP025739">
    <property type="protein sequence ID" value="BDI29870.1"/>
    <property type="molecule type" value="Genomic_DNA"/>
</dbReference>
<gene>
    <name evidence="1" type="ORF">CCAX7_19210</name>
</gene>
<sequence>MKLLNSRKLRGFTLIELLVVIAIIAILAAILFPVFAQAREKARQTSCSSNMKQLGIGFMQYIQDNDELWPSGNNAFTSVDAWANPPYLNSAGTPVTWDVAIQPYVKSTAVLGCPDDALPPLTLLPGVGGNVKRSYAVATHLIDYQQSSVGASLAAVPSPSKTIELVERGWCAFGGGHIYQDWGYCSDVQSLDTVGFAAGWPHFDHLANFLYADGHVKAALWDQSKSTSANKQFPSATFPGYEYSADGAPQLGAGRKFPD</sequence>
<dbReference type="PANTHER" id="PTHR30093:SF2">
    <property type="entry name" value="TYPE II SECRETION SYSTEM PROTEIN H"/>
    <property type="match status" value="1"/>
</dbReference>
<reference evidence="1 2" key="1">
    <citation type="journal article" date="2019" name="Int. J. Syst. Evol. Microbiol.">
        <title>Capsulimonas corticalis gen. nov., sp. nov., an aerobic capsulated bacterium, of a novel bacterial order, Capsulimonadales ord. nov., of the class Armatimonadia of the phylum Armatimonadetes.</title>
        <authorList>
            <person name="Li J."/>
            <person name="Kudo C."/>
            <person name="Tonouchi A."/>
        </authorList>
    </citation>
    <scope>NUCLEOTIDE SEQUENCE [LARGE SCALE GENOMIC DNA]</scope>
    <source>
        <strain evidence="1 2">AX-7</strain>
    </source>
</reference>
<dbReference type="InterPro" id="IPR012902">
    <property type="entry name" value="N_methyl_site"/>
</dbReference>
<dbReference type="Pfam" id="PF07596">
    <property type="entry name" value="SBP_bac_10"/>
    <property type="match status" value="1"/>
</dbReference>
<dbReference type="AlphaFoldDB" id="A0A402D5A7"/>
<dbReference type="Proteomes" id="UP000287394">
    <property type="component" value="Chromosome"/>
</dbReference>
<keyword evidence="2" id="KW-1185">Reference proteome</keyword>
<organism evidence="1 2">
    <name type="scientific">Capsulimonas corticalis</name>
    <dbReference type="NCBI Taxonomy" id="2219043"/>
    <lineage>
        <taxon>Bacteria</taxon>
        <taxon>Bacillati</taxon>
        <taxon>Armatimonadota</taxon>
        <taxon>Armatimonadia</taxon>
        <taxon>Capsulimonadales</taxon>
        <taxon>Capsulimonadaceae</taxon>
        <taxon>Capsulimonas</taxon>
    </lineage>
</organism>